<dbReference type="EMBL" id="SIXH01000086">
    <property type="protein sequence ID" value="TBO59331.1"/>
    <property type="molecule type" value="Genomic_DNA"/>
</dbReference>
<proteinExistence type="predicted"/>
<protein>
    <recommendedName>
        <fullName evidence="3">PARP-type domain-containing protein</fullName>
    </recommendedName>
</protein>
<dbReference type="AlphaFoldDB" id="A0A4V2JIP6"/>
<evidence type="ECO:0000313" key="1">
    <source>
        <dbReference type="EMBL" id="TBO59331.1"/>
    </source>
</evidence>
<comment type="caution">
    <text evidence="1">The sequence shown here is derived from an EMBL/GenBank/DDBJ whole genome shotgun (WGS) entry which is preliminary data.</text>
</comment>
<name>A0A4V2JIP6_STRKA</name>
<organism evidence="1 2">
    <name type="scientific">Streptomyces kasugaensis</name>
    <dbReference type="NCBI Taxonomy" id="1946"/>
    <lineage>
        <taxon>Bacteria</taxon>
        <taxon>Bacillati</taxon>
        <taxon>Actinomycetota</taxon>
        <taxon>Actinomycetes</taxon>
        <taxon>Kitasatosporales</taxon>
        <taxon>Streptomycetaceae</taxon>
        <taxon>Streptomyces</taxon>
    </lineage>
</organism>
<dbReference type="Proteomes" id="UP000292452">
    <property type="component" value="Unassembled WGS sequence"/>
</dbReference>
<reference evidence="1 2" key="1">
    <citation type="submission" date="2019-02" db="EMBL/GenBank/DDBJ databases">
        <title>Draft Genome Sequence of Streptomyces sp. AM-2504, identified by 16S rRNA comparative analysis as a Streptomyces Kasugaensis strain.</title>
        <authorList>
            <person name="Napolioni V."/>
            <person name="Giuliodori A.M."/>
            <person name="Spurio R."/>
            <person name="Fabbretti A."/>
        </authorList>
    </citation>
    <scope>NUCLEOTIDE SEQUENCE [LARGE SCALE GENOMIC DNA]</scope>
    <source>
        <strain evidence="1 2">AM-2504</strain>
    </source>
</reference>
<sequence length="63" mass="6987">MTVKAEMDASADEYTTYAPSGETCPMCMKPIKSLERVRRGTLERPSAAPVVIYRHVACLKVAR</sequence>
<evidence type="ECO:0000313" key="2">
    <source>
        <dbReference type="Proteomes" id="UP000292452"/>
    </source>
</evidence>
<accession>A0A4V2JIP6</accession>
<keyword evidence="2" id="KW-1185">Reference proteome</keyword>
<gene>
    <name evidence="1" type="ORF">EYS09_12690</name>
</gene>
<evidence type="ECO:0008006" key="3">
    <source>
        <dbReference type="Google" id="ProtNLM"/>
    </source>
</evidence>